<dbReference type="Proteomes" id="UP000694569">
    <property type="component" value="Unplaced"/>
</dbReference>
<sequence length="1271" mass="145201">MADLRLITYNVRGLNSPHKRRHALQEFQRLGGDVIFLQETHFREGHAPAFHNRKYPLGYFSNFGETKARGVGILIGSHVPFQELGVLTDPQGRYIMVKGMIGTTRVALVNIYLPNRLQTRAFRRILDKLATFLDGKLIMGGDCNVALDLPAEGLAGATTSAGSLRRQFQKLLGDERLYDCWRTLNPSDKDYTYYSHAFSRYSRIDYFFLPHRFLDRIRRCWIGPITWSDHAPVIMHLTLPQSFRGTSHWRLNDTLLSDVIHRSDLQSALTRFFEENESPDIKPTTLWEAHKCVARGVLIQMGARRKRERDVRVTQILSDIRDLERVHKEDLDPQSFRSLVLLRAELNKILNDQASRSITLTNQTYYSQGNKCGKLLARALKNRHQITFIPKIRRGEGRPMAYTTGDIASEFHQYYSTLYNNNRPDIAPPAVIDSFLAKTIGPTMARNHRTLLDSPITAAELTQALKLTPHGKSPGPDGFTTLYYKTFQNILTPFFVQAFNSVDEENRLPRDTMAASIAIIPKPGKDPLDCENYRPISLLNTDLKLFTKILALRLRPLLGGLIHADQAGFVPRREARDNTLRALSALHGASVSSTPMLVLSVDAEKAFDRVNWRYLFAVLHAMGFGPRWCQWMAALYGEPHARIRVNGTLSDSINIRNGTRQGCPLSPLLFLLYLEPLLQEIRRSQDIKGLRLDKQEYKVSAYADDLLFTLTDVDCSLPALMRVLTEFANISDYKINPTKSEFMGPLVSKSSLVSIQETYGFKWKPEGLTYLGIKLATTQSQLIALNYDPLLRSVTEDLKKWNLPHISWLGRLNVLKMNILPRFLYLFQALPIFLPRSFFISLRTQITRYIWRGKRARISFAEMARPVGRGGLGMPHFQYYYLASMFSILYHFSKPTEHRRWIEILQATSGFPLASLPWQTASLQALGLTNHPILTPILKLWRRHGLELGLTAESSPLTPVTYNPLFLPGITGELLGLGREMPYLPVNQIVENGALLPLNVLISPTQSTFAHAFNYTQLRHFFHSDLREAAAGRTLTPFESICSATRGTESIVSVIQTYLTDGGYCSDSPRLAKWEEELGRDIDPQEWYKAFLLTFYASRSMSIREQNCKLFLRWYMTPAQLHRISPSEPASCWRCLGDKGDYLHIWWSCPRLRSYWQEVAAHIEEITGSDLTFDPASYLLNMLQYSTDTFKNSLLAILLSAARGTIPMYWRQRVIPTVRDWVTRVEKIRGFEDLHYTAQGKYDHFHAVWWPWIDRLPALAEGAGAVEAMDV</sequence>
<keyword evidence="3" id="KW-1185">Reference proteome</keyword>
<accession>A0A8C5MY41</accession>
<dbReference type="InterPro" id="IPR005135">
    <property type="entry name" value="Endo/exonuclease/phosphatase"/>
</dbReference>
<dbReference type="Gene3D" id="3.60.10.10">
    <property type="entry name" value="Endonuclease/exonuclease/phosphatase"/>
    <property type="match status" value="1"/>
</dbReference>
<dbReference type="GeneTree" id="ENSGT00940000165023"/>
<dbReference type="InterPro" id="IPR043502">
    <property type="entry name" value="DNA/RNA_pol_sf"/>
</dbReference>
<organism evidence="2 3">
    <name type="scientific">Leptobrachium leishanense</name>
    <name type="common">Leishan spiny toad</name>
    <dbReference type="NCBI Taxonomy" id="445787"/>
    <lineage>
        <taxon>Eukaryota</taxon>
        <taxon>Metazoa</taxon>
        <taxon>Chordata</taxon>
        <taxon>Craniata</taxon>
        <taxon>Vertebrata</taxon>
        <taxon>Euteleostomi</taxon>
        <taxon>Amphibia</taxon>
        <taxon>Batrachia</taxon>
        <taxon>Anura</taxon>
        <taxon>Pelobatoidea</taxon>
        <taxon>Megophryidae</taxon>
        <taxon>Leptobrachium</taxon>
    </lineage>
</organism>
<dbReference type="OrthoDB" id="416119at2759"/>
<evidence type="ECO:0000313" key="2">
    <source>
        <dbReference type="Ensembl" id="ENSLLEP00000018721.1"/>
    </source>
</evidence>
<dbReference type="CDD" id="cd01650">
    <property type="entry name" value="RT_nLTR_like"/>
    <property type="match status" value="1"/>
</dbReference>
<evidence type="ECO:0000313" key="3">
    <source>
        <dbReference type="Proteomes" id="UP000694569"/>
    </source>
</evidence>
<dbReference type="AlphaFoldDB" id="A0A8C5MY41"/>
<dbReference type="InterPro" id="IPR036691">
    <property type="entry name" value="Endo/exonu/phosph_ase_sf"/>
</dbReference>
<evidence type="ECO:0000259" key="1">
    <source>
        <dbReference type="PROSITE" id="PS50878"/>
    </source>
</evidence>
<reference evidence="2" key="1">
    <citation type="submission" date="2025-08" db="UniProtKB">
        <authorList>
            <consortium name="Ensembl"/>
        </authorList>
    </citation>
    <scope>IDENTIFICATION</scope>
</reference>
<dbReference type="PANTHER" id="PTHR31635">
    <property type="entry name" value="REVERSE TRANSCRIPTASE DOMAIN-CONTAINING PROTEIN-RELATED"/>
    <property type="match status" value="1"/>
</dbReference>
<reference evidence="2" key="2">
    <citation type="submission" date="2025-09" db="UniProtKB">
        <authorList>
            <consortium name="Ensembl"/>
        </authorList>
    </citation>
    <scope>IDENTIFICATION</scope>
</reference>
<dbReference type="CDD" id="cd09076">
    <property type="entry name" value="L1-EN"/>
    <property type="match status" value="1"/>
</dbReference>
<dbReference type="Pfam" id="PF03372">
    <property type="entry name" value="Exo_endo_phos"/>
    <property type="match status" value="1"/>
</dbReference>
<dbReference type="SUPFAM" id="SSF56672">
    <property type="entry name" value="DNA/RNA polymerases"/>
    <property type="match status" value="1"/>
</dbReference>
<dbReference type="SUPFAM" id="SSF56219">
    <property type="entry name" value="DNase I-like"/>
    <property type="match status" value="1"/>
</dbReference>
<name>A0A8C5MY41_9ANUR</name>
<dbReference type="Ensembl" id="ENSLLET00000019456.1">
    <property type="protein sequence ID" value="ENSLLEP00000018721.1"/>
    <property type="gene ID" value="ENSLLEG00000011884.1"/>
</dbReference>
<proteinExistence type="predicted"/>
<dbReference type="Pfam" id="PF00078">
    <property type="entry name" value="RVT_1"/>
    <property type="match status" value="1"/>
</dbReference>
<dbReference type="InterPro" id="IPR000477">
    <property type="entry name" value="RT_dom"/>
</dbReference>
<dbReference type="PANTHER" id="PTHR31635:SF196">
    <property type="entry name" value="REVERSE TRANSCRIPTASE DOMAIN-CONTAINING PROTEIN-RELATED"/>
    <property type="match status" value="1"/>
</dbReference>
<dbReference type="PROSITE" id="PS50878">
    <property type="entry name" value="RT_POL"/>
    <property type="match status" value="1"/>
</dbReference>
<protein>
    <recommendedName>
        <fullName evidence="1">Reverse transcriptase domain-containing protein</fullName>
    </recommendedName>
</protein>
<feature type="domain" description="Reverse transcriptase" evidence="1">
    <location>
        <begin position="501"/>
        <end position="775"/>
    </location>
</feature>
<dbReference type="GO" id="GO:0003824">
    <property type="term" value="F:catalytic activity"/>
    <property type="evidence" value="ECO:0007669"/>
    <property type="project" value="InterPro"/>
</dbReference>